<dbReference type="GO" id="GO:0042158">
    <property type="term" value="P:lipoprotein biosynthetic process"/>
    <property type="evidence" value="ECO:0007669"/>
    <property type="project" value="UniProtKB-UniRule"/>
</dbReference>
<evidence type="ECO:0000256" key="2">
    <source>
        <dbReference type="ARBA" id="ARBA00022475"/>
    </source>
</evidence>
<feature type="transmembrane region" description="Helical" evidence="8">
    <location>
        <begin position="488"/>
        <end position="507"/>
    </location>
</feature>
<dbReference type="HAMAP" id="MF_01148">
    <property type="entry name" value="Lnt"/>
    <property type="match status" value="1"/>
</dbReference>
<dbReference type="AlphaFoldDB" id="A0A4Y9FYA4"/>
<dbReference type="PANTHER" id="PTHR38686">
    <property type="entry name" value="APOLIPOPROTEIN N-ACYLTRANSFERASE"/>
    <property type="match status" value="1"/>
</dbReference>
<evidence type="ECO:0000256" key="1">
    <source>
        <dbReference type="ARBA" id="ARBA00004651"/>
    </source>
</evidence>
<keyword evidence="7 8" id="KW-0012">Acyltransferase</keyword>
<accession>A0A4Y9FYA4</accession>
<keyword evidence="11" id="KW-1185">Reference proteome</keyword>
<keyword evidence="3 8" id="KW-0808">Transferase</keyword>
<comment type="subcellular location">
    <subcellularLocation>
        <location evidence="1 8">Cell membrane</location>
        <topology evidence="1 8">Multi-pass membrane protein</topology>
    </subcellularLocation>
</comment>
<evidence type="ECO:0000256" key="7">
    <source>
        <dbReference type="ARBA" id="ARBA00023315"/>
    </source>
</evidence>
<keyword evidence="6 8" id="KW-0472">Membrane</keyword>
<keyword evidence="4 8" id="KW-0812">Transmembrane</keyword>
<feature type="transmembrane region" description="Helical" evidence="8">
    <location>
        <begin position="98"/>
        <end position="121"/>
    </location>
</feature>
<dbReference type="Pfam" id="PF20154">
    <property type="entry name" value="LNT_N"/>
    <property type="match status" value="1"/>
</dbReference>
<dbReference type="GO" id="GO:0016410">
    <property type="term" value="F:N-acyltransferase activity"/>
    <property type="evidence" value="ECO:0007669"/>
    <property type="project" value="UniProtKB-UniRule"/>
</dbReference>
<evidence type="ECO:0000256" key="6">
    <source>
        <dbReference type="ARBA" id="ARBA00023136"/>
    </source>
</evidence>
<dbReference type="EC" id="2.3.1.269" evidence="8"/>
<protein>
    <recommendedName>
        <fullName evidence="8">Apolipoprotein N-acyltransferase</fullName>
        <shortName evidence="8">ALP N-acyltransferase</shortName>
        <ecNumber evidence="8">2.3.1.269</ecNumber>
    </recommendedName>
</protein>
<feature type="transmembrane region" description="Helical" evidence="8">
    <location>
        <begin position="133"/>
        <end position="155"/>
    </location>
</feature>
<dbReference type="GO" id="GO:0005886">
    <property type="term" value="C:plasma membrane"/>
    <property type="evidence" value="ECO:0007669"/>
    <property type="project" value="UniProtKB-SubCell"/>
</dbReference>
<evidence type="ECO:0000256" key="3">
    <source>
        <dbReference type="ARBA" id="ARBA00022679"/>
    </source>
</evidence>
<keyword evidence="2 8" id="KW-1003">Cell membrane</keyword>
<dbReference type="UniPathway" id="UPA00666"/>
<dbReference type="InterPro" id="IPR004563">
    <property type="entry name" value="Apolipo_AcylTrfase"/>
</dbReference>
<keyword evidence="10" id="KW-0449">Lipoprotein</keyword>
<proteinExistence type="inferred from homology"/>
<organism evidence="10 11">
    <name type="scientific">Microbacterium paludicola</name>
    <dbReference type="NCBI Taxonomy" id="300019"/>
    <lineage>
        <taxon>Bacteria</taxon>
        <taxon>Bacillati</taxon>
        <taxon>Actinomycetota</taxon>
        <taxon>Actinomycetes</taxon>
        <taxon>Micrococcales</taxon>
        <taxon>Microbacteriaceae</taxon>
        <taxon>Microbacterium</taxon>
    </lineage>
</organism>
<evidence type="ECO:0000313" key="10">
    <source>
        <dbReference type="EMBL" id="TFU33236.1"/>
    </source>
</evidence>
<comment type="pathway">
    <text evidence="8">Protein modification; lipoprotein biosynthesis (N-acyl transfer).</text>
</comment>
<reference evidence="10 11" key="1">
    <citation type="submission" date="2019-03" db="EMBL/GenBank/DDBJ databases">
        <title>Diversity of the mouse oral microbiome.</title>
        <authorList>
            <person name="Joseph S."/>
            <person name="Aduse-Opoku J."/>
            <person name="Curtis M."/>
            <person name="Wade W."/>
            <person name="Hashim A."/>
        </authorList>
    </citation>
    <scope>NUCLEOTIDE SEQUENCE [LARGE SCALE GENOMIC DNA]</scope>
    <source>
        <strain evidence="10 11">P1012</strain>
    </source>
</reference>
<dbReference type="InterPro" id="IPR003010">
    <property type="entry name" value="C-N_Hydrolase"/>
</dbReference>
<dbReference type="Gene3D" id="3.60.110.10">
    <property type="entry name" value="Carbon-nitrogen hydrolase"/>
    <property type="match status" value="1"/>
</dbReference>
<evidence type="ECO:0000256" key="8">
    <source>
        <dbReference type="HAMAP-Rule" id="MF_01148"/>
    </source>
</evidence>
<dbReference type="InterPro" id="IPR036526">
    <property type="entry name" value="C-N_Hydrolase_sf"/>
</dbReference>
<dbReference type="NCBIfam" id="TIGR00546">
    <property type="entry name" value="lnt"/>
    <property type="match status" value="1"/>
</dbReference>
<dbReference type="PANTHER" id="PTHR38686:SF1">
    <property type="entry name" value="APOLIPOPROTEIN N-ACYLTRANSFERASE"/>
    <property type="match status" value="1"/>
</dbReference>
<sequence length="521" mass="54697">MPSIAPSPTETLPSPTPVGAARPLLRMRLAMPTALAGGLILDLAYPAVGWWPAAFVAVTLGLLTLIGRSVPGALGVGLAFAVGFFPLHLIWVDGFLGPLPWIALAALQATLFAVGAVPIALAYRWLPRPGGVVLPPLLVAGLWTLRELVSGAWPYTGFPWARIGLSQVDGPFAQIASWTGTGGLSFLVVALCASAIQAGRARQPRRGLIPLTVAVVLALLPAFPTTPAGELRIGWVQANGPSAYFDERASGDILAAQLTATETLLGQDMDLLVWPEGSVDSDPLNQPATAAVLDDVIRRAEAPLLANAATQRGDDTYNTSLLWTREGASQMHDKINPVPFGEYVPDRWFYQAIAPELIGLIQREYTPGANPPLVTVGNVALGLAICFDVIYDDVIRAGALGGAQAYVFQTNNADFRGTDENLQQLATARMRAIETGRSVANISTTGTSQLIAPDGTVLDEAAAGTTAARTGDIPLRTGLTPAVLLGPWPTATASGGSILALLLLGIARRGRAPRIEQRSFS</sequence>
<keyword evidence="5 8" id="KW-1133">Transmembrane helix</keyword>
<feature type="transmembrane region" description="Helical" evidence="8">
    <location>
        <begin position="48"/>
        <end position="66"/>
    </location>
</feature>
<evidence type="ECO:0000256" key="5">
    <source>
        <dbReference type="ARBA" id="ARBA00022989"/>
    </source>
</evidence>
<dbReference type="SUPFAM" id="SSF56317">
    <property type="entry name" value="Carbon-nitrogen hydrolase"/>
    <property type="match status" value="1"/>
</dbReference>
<dbReference type="CDD" id="cd07571">
    <property type="entry name" value="ALP_N-acyl_transferase"/>
    <property type="match status" value="1"/>
</dbReference>
<feature type="transmembrane region" description="Helical" evidence="8">
    <location>
        <begin position="208"/>
        <end position="224"/>
    </location>
</feature>
<gene>
    <name evidence="8 10" type="primary">lnt</name>
    <name evidence="10" type="ORF">E4U02_06465</name>
</gene>
<comment type="similarity">
    <text evidence="8">Belongs to the CN hydrolase family. Apolipoprotein N-acyltransferase subfamily.</text>
</comment>
<evidence type="ECO:0000313" key="11">
    <source>
        <dbReference type="Proteomes" id="UP000298358"/>
    </source>
</evidence>
<name>A0A4Y9FYA4_9MICO</name>
<feature type="transmembrane region" description="Helical" evidence="8">
    <location>
        <begin position="73"/>
        <end position="92"/>
    </location>
</feature>
<dbReference type="InterPro" id="IPR045378">
    <property type="entry name" value="LNT_N"/>
</dbReference>
<dbReference type="Proteomes" id="UP000298358">
    <property type="component" value="Unassembled WGS sequence"/>
</dbReference>
<comment type="caution">
    <text evidence="10">The sequence shown here is derived from an EMBL/GenBank/DDBJ whole genome shotgun (WGS) entry which is preliminary data.</text>
</comment>
<dbReference type="PROSITE" id="PS50263">
    <property type="entry name" value="CN_HYDROLASE"/>
    <property type="match status" value="1"/>
</dbReference>
<comment type="catalytic activity">
    <reaction evidence="8">
        <text>N-terminal S-1,2-diacyl-sn-glyceryl-L-cysteinyl-[lipoprotein] + a glycerophospholipid = N-acyl-S-1,2-diacyl-sn-glyceryl-L-cysteinyl-[lipoprotein] + a 2-acyl-sn-glycero-3-phospholipid + H(+)</text>
        <dbReference type="Rhea" id="RHEA:48228"/>
        <dbReference type="Rhea" id="RHEA-COMP:14681"/>
        <dbReference type="Rhea" id="RHEA-COMP:14684"/>
        <dbReference type="ChEBI" id="CHEBI:15378"/>
        <dbReference type="ChEBI" id="CHEBI:136912"/>
        <dbReference type="ChEBI" id="CHEBI:140656"/>
        <dbReference type="ChEBI" id="CHEBI:140657"/>
        <dbReference type="ChEBI" id="CHEBI:140660"/>
        <dbReference type="EC" id="2.3.1.269"/>
    </reaction>
</comment>
<evidence type="ECO:0000256" key="4">
    <source>
        <dbReference type="ARBA" id="ARBA00022692"/>
    </source>
</evidence>
<dbReference type="EMBL" id="SPQB01000011">
    <property type="protein sequence ID" value="TFU33236.1"/>
    <property type="molecule type" value="Genomic_DNA"/>
</dbReference>
<evidence type="ECO:0000259" key="9">
    <source>
        <dbReference type="PROSITE" id="PS50263"/>
    </source>
</evidence>
<dbReference type="OrthoDB" id="9804277at2"/>
<dbReference type="Pfam" id="PF00795">
    <property type="entry name" value="CN_hydrolase"/>
    <property type="match status" value="1"/>
</dbReference>
<feature type="transmembrane region" description="Helical" evidence="8">
    <location>
        <begin position="175"/>
        <end position="196"/>
    </location>
</feature>
<comment type="function">
    <text evidence="8">Catalyzes the phospholipid dependent N-acylation of the N-terminal cysteine of apolipoprotein, the last step in lipoprotein maturation.</text>
</comment>
<feature type="domain" description="CN hydrolase" evidence="9">
    <location>
        <begin position="231"/>
        <end position="475"/>
    </location>
</feature>